<protein>
    <submittedName>
        <fullName evidence="1">Uncharacterized protein</fullName>
    </submittedName>
</protein>
<accession>A0A031JN92</accession>
<reference evidence="1 2" key="1">
    <citation type="submission" date="2014-03" db="EMBL/GenBank/DDBJ databases">
        <title>Whole genome sequence of Novosphingobium resinovorum KF1.</title>
        <authorList>
            <person name="Gan H.M."/>
            <person name="Gan H.Y."/>
            <person name="Chew T.H."/>
            <person name="Savka M.A."/>
        </authorList>
    </citation>
    <scope>NUCLEOTIDE SEQUENCE [LARGE SCALE GENOMIC DNA]</scope>
    <source>
        <strain evidence="1 2">KF1</strain>
    </source>
</reference>
<dbReference type="EMBL" id="JFYZ01000040">
    <property type="protein sequence ID" value="EZP74895.1"/>
    <property type="molecule type" value="Genomic_DNA"/>
</dbReference>
<dbReference type="RefSeq" id="WP_155986435.1">
    <property type="nucleotide sequence ID" value="NZ_JFYZ01000040.1"/>
</dbReference>
<comment type="caution">
    <text evidence="1">The sequence shown here is derived from an EMBL/GenBank/DDBJ whole genome shotgun (WGS) entry which is preliminary data.</text>
</comment>
<gene>
    <name evidence="1" type="ORF">BV97_04633</name>
</gene>
<organism evidence="1 2">
    <name type="scientific">Novosphingobium resinovorum</name>
    <dbReference type="NCBI Taxonomy" id="158500"/>
    <lineage>
        <taxon>Bacteria</taxon>
        <taxon>Pseudomonadati</taxon>
        <taxon>Pseudomonadota</taxon>
        <taxon>Alphaproteobacteria</taxon>
        <taxon>Sphingomonadales</taxon>
        <taxon>Sphingomonadaceae</taxon>
        <taxon>Novosphingobium</taxon>
    </lineage>
</organism>
<dbReference type="AlphaFoldDB" id="A0A031JN92"/>
<proteinExistence type="predicted"/>
<dbReference type="Proteomes" id="UP000024329">
    <property type="component" value="Unassembled WGS sequence"/>
</dbReference>
<name>A0A031JN92_9SPHN</name>
<evidence type="ECO:0000313" key="1">
    <source>
        <dbReference type="EMBL" id="EZP74895.1"/>
    </source>
</evidence>
<sequence>MKAPLFLRRLFDRKGELPELWVPRRCCKPKVRIRPDGWIVHPVGQPFPFHPMTLVETWMRGGLVLIGRDAEYAKFWHESFWTGRATSWKHNIVAYRIVAFASELIPSQCPVWPDPRRPAGEGELT</sequence>
<evidence type="ECO:0000313" key="2">
    <source>
        <dbReference type="Proteomes" id="UP000024329"/>
    </source>
</evidence>
<dbReference type="PATRIC" id="fig|158500.4.peg.4710"/>